<evidence type="ECO:0000313" key="5">
    <source>
        <dbReference type="Proteomes" id="UP001597319"/>
    </source>
</evidence>
<organism evidence="4 5">
    <name type="scientific">Aquimarina rubra</name>
    <dbReference type="NCBI Taxonomy" id="1920033"/>
    <lineage>
        <taxon>Bacteria</taxon>
        <taxon>Pseudomonadati</taxon>
        <taxon>Bacteroidota</taxon>
        <taxon>Flavobacteriia</taxon>
        <taxon>Flavobacteriales</taxon>
        <taxon>Flavobacteriaceae</taxon>
        <taxon>Aquimarina</taxon>
    </lineage>
</organism>
<reference evidence="5" key="1">
    <citation type="journal article" date="2019" name="Int. J. Syst. Evol. Microbiol.">
        <title>The Global Catalogue of Microorganisms (GCM) 10K type strain sequencing project: providing services to taxonomists for standard genome sequencing and annotation.</title>
        <authorList>
            <consortium name="The Broad Institute Genomics Platform"/>
            <consortium name="The Broad Institute Genome Sequencing Center for Infectious Disease"/>
            <person name="Wu L."/>
            <person name="Ma J."/>
        </authorList>
    </citation>
    <scope>NUCLEOTIDE SEQUENCE [LARGE SCALE GENOMIC DNA]</scope>
    <source>
        <strain evidence="5">KCTC 52274</strain>
    </source>
</reference>
<protein>
    <submittedName>
        <fullName evidence="4">T9SS type A sorting domain-containing protein</fullName>
    </submittedName>
</protein>
<dbReference type="InterPro" id="IPR026444">
    <property type="entry name" value="Secre_tail"/>
</dbReference>
<evidence type="ECO:0000256" key="2">
    <source>
        <dbReference type="SAM" id="SignalP"/>
    </source>
</evidence>
<feature type="domain" description="Secretion system C-terminal sorting" evidence="3">
    <location>
        <begin position="309"/>
        <end position="372"/>
    </location>
</feature>
<keyword evidence="5" id="KW-1185">Reference proteome</keyword>
<evidence type="ECO:0000259" key="3">
    <source>
        <dbReference type="Pfam" id="PF18962"/>
    </source>
</evidence>
<evidence type="ECO:0000313" key="4">
    <source>
        <dbReference type="EMBL" id="MFD2563912.1"/>
    </source>
</evidence>
<name>A0ABW5LHQ9_9FLAO</name>
<dbReference type="Pfam" id="PF18962">
    <property type="entry name" value="Por_Secre_tail"/>
    <property type="match status" value="1"/>
</dbReference>
<feature type="chain" id="PRO_5045261891" evidence="2">
    <location>
        <begin position="25"/>
        <end position="374"/>
    </location>
</feature>
<accession>A0ABW5LHQ9</accession>
<dbReference type="Proteomes" id="UP001597319">
    <property type="component" value="Unassembled WGS sequence"/>
</dbReference>
<gene>
    <name evidence="4" type="ORF">ACFSR1_14625</name>
</gene>
<feature type="signal peptide" evidence="2">
    <location>
        <begin position="1"/>
        <end position="24"/>
    </location>
</feature>
<dbReference type="EMBL" id="JBHULE010000019">
    <property type="protein sequence ID" value="MFD2563912.1"/>
    <property type="molecule type" value="Genomic_DNA"/>
</dbReference>
<sequence>MIDNAPLRIFLLSLLLILSTNSYAQDVVTLLEADGPGDTYQLIEDAYSGTPYEVPDCDHNPRIDHITEVFDTDLNKNVFQFDIHTDVDTDRCRINIDRQRNEIKTYDPSPNKLKAVKGELVVYNWKFKLDADFLPTNRFTHIFQIKAKGGSDDSNPVLTISPYRSSSSPLRKLRVRYSQGDNPPSGPEYVTVREIELAPFLGNWVEATCEVYVNEDSTTIPSDEIPGFIKLTLKDVTSGTELLNYEDLDIDMLREGTGVFLRPKWGIYRSIESSLPLRDETVYFADFTIIEKDQSLSVGEFDENDFTFYPNPVSDKIFLKNENPEVTFDLYDLKGKLLASNNDKEIDVSHLNTGIYILKTSSSSNTSIYKIVKQ</sequence>
<evidence type="ECO:0000256" key="1">
    <source>
        <dbReference type="ARBA" id="ARBA00022729"/>
    </source>
</evidence>
<proteinExistence type="predicted"/>
<dbReference type="Gene3D" id="2.60.120.200">
    <property type="match status" value="1"/>
</dbReference>
<dbReference type="NCBIfam" id="TIGR04183">
    <property type="entry name" value="Por_Secre_tail"/>
    <property type="match status" value="1"/>
</dbReference>
<dbReference type="RefSeq" id="WP_378293728.1">
    <property type="nucleotide sequence ID" value="NZ_JBHULE010000019.1"/>
</dbReference>
<comment type="caution">
    <text evidence="4">The sequence shown here is derived from an EMBL/GenBank/DDBJ whole genome shotgun (WGS) entry which is preliminary data.</text>
</comment>
<keyword evidence="1 2" id="KW-0732">Signal</keyword>